<evidence type="ECO:0000259" key="1">
    <source>
        <dbReference type="Pfam" id="PF17954"/>
    </source>
</evidence>
<evidence type="ECO:0000313" key="3">
    <source>
        <dbReference type="Proteomes" id="UP000597459"/>
    </source>
</evidence>
<dbReference type="Pfam" id="PF17954">
    <property type="entry name" value="Pirin_C_2"/>
    <property type="match status" value="1"/>
</dbReference>
<gene>
    <name evidence="2" type="ORF">GOB87_04340</name>
</gene>
<organism evidence="2 3">
    <name type="scientific">Acetobacter estunensis</name>
    <dbReference type="NCBI Taxonomy" id="104097"/>
    <lineage>
        <taxon>Bacteria</taxon>
        <taxon>Pseudomonadati</taxon>
        <taxon>Pseudomonadota</taxon>
        <taxon>Alphaproteobacteria</taxon>
        <taxon>Acetobacterales</taxon>
        <taxon>Acetobacteraceae</taxon>
        <taxon>Acetobacter</taxon>
    </lineage>
</organism>
<accession>A0A967B5I6</accession>
<dbReference type="EMBL" id="WOTH01000005">
    <property type="protein sequence ID" value="NHO53190.1"/>
    <property type="molecule type" value="Genomic_DNA"/>
</dbReference>
<dbReference type="Proteomes" id="UP000597459">
    <property type="component" value="Unassembled WGS sequence"/>
</dbReference>
<dbReference type="InterPro" id="IPR011051">
    <property type="entry name" value="RmlC_Cupin_sf"/>
</dbReference>
<dbReference type="InterPro" id="IPR041602">
    <property type="entry name" value="Quercetinase_C"/>
</dbReference>
<proteinExistence type="predicted"/>
<reference evidence="2" key="1">
    <citation type="submission" date="2019-11" db="EMBL/GenBank/DDBJ databases">
        <title>Description of new Acetobacter species.</title>
        <authorList>
            <person name="Cleenwerck I."/>
            <person name="Sombolestani A.S."/>
        </authorList>
    </citation>
    <scope>NUCLEOTIDE SEQUENCE</scope>
    <source>
        <strain evidence="2">LMG 1626</strain>
    </source>
</reference>
<dbReference type="Gene3D" id="2.60.120.10">
    <property type="entry name" value="Jelly Rolls"/>
    <property type="match status" value="2"/>
</dbReference>
<dbReference type="RefSeq" id="WP_166313321.1">
    <property type="nucleotide sequence ID" value="NZ_WOTH01000005.1"/>
</dbReference>
<dbReference type="InterPro" id="IPR012093">
    <property type="entry name" value="Pirin"/>
</dbReference>
<comment type="caution">
    <text evidence="2">The sequence shown here is derived from an EMBL/GenBank/DDBJ whole genome shotgun (WGS) entry which is preliminary data.</text>
</comment>
<protein>
    <recommendedName>
        <fullName evidence="1">Quercetin 2,3-dioxygenase C-terminal cupin domain-containing protein</fullName>
    </recommendedName>
</protein>
<feature type="domain" description="Quercetin 2,3-dioxygenase C-terminal cupin" evidence="1">
    <location>
        <begin position="168"/>
        <end position="241"/>
    </location>
</feature>
<dbReference type="SUPFAM" id="SSF51182">
    <property type="entry name" value="RmlC-like cupins"/>
    <property type="match status" value="1"/>
</dbReference>
<dbReference type="AlphaFoldDB" id="A0A967B5I6"/>
<dbReference type="InterPro" id="IPR014710">
    <property type="entry name" value="RmlC-like_jellyroll"/>
</dbReference>
<sequence>MITVRRADTLGIAHDGGVTFHCHFAFADWQDTAHVHEGRLRVVNQATLMSGETCRLGPEANVDILSWVKRGGLHVQIDEFPHESLPAGDLHLASTGTGCVHLQWTADKEGAEFFQFWLMNDTEGDTPLQTVRAADPAQADGGFHILASGFPEDDPEDRTVVEDGSPAVLRARARFLQATIPAGEGAAYQTSSGRDLYLVVVSGQMRIGNEVLMPGDGAAVEDEDNLVVIAKESGVVLLMDIAAV</sequence>
<evidence type="ECO:0000313" key="2">
    <source>
        <dbReference type="EMBL" id="NHO53190.1"/>
    </source>
</evidence>
<keyword evidence="3" id="KW-1185">Reference proteome</keyword>
<name>A0A967B5I6_9PROT</name>
<dbReference type="PANTHER" id="PTHR43212">
    <property type="entry name" value="QUERCETIN 2,3-DIOXYGENASE"/>
    <property type="match status" value="1"/>
</dbReference>
<dbReference type="PANTHER" id="PTHR43212:SF3">
    <property type="entry name" value="QUERCETIN 2,3-DIOXYGENASE"/>
    <property type="match status" value="1"/>
</dbReference>